<dbReference type="OrthoDB" id="7280667at2"/>
<name>A0A1A0DBD2_ACEPA</name>
<organism evidence="1 2">
    <name type="scientific">Acetobacter pasteurianus</name>
    <name type="common">Acetobacter turbidans</name>
    <dbReference type="NCBI Taxonomy" id="438"/>
    <lineage>
        <taxon>Bacteria</taxon>
        <taxon>Pseudomonadati</taxon>
        <taxon>Pseudomonadota</taxon>
        <taxon>Alphaproteobacteria</taxon>
        <taxon>Acetobacterales</taxon>
        <taxon>Acetobacteraceae</taxon>
        <taxon>Acetobacter</taxon>
    </lineage>
</organism>
<protein>
    <submittedName>
        <fullName evidence="1">Uncharacterized protein</fullName>
    </submittedName>
</protein>
<dbReference type="PATRIC" id="fig|438.15.peg.1138"/>
<dbReference type="EMBL" id="LYUD01000099">
    <property type="protein sequence ID" value="OAZ72449.1"/>
    <property type="molecule type" value="Genomic_DNA"/>
</dbReference>
<accession>A0A1A0DBD2</accession>
<dbReference type="AlphaFoldDB" id="A0A1A0DBD2"/>
<evidence type="ECO:0000313" key="2">
    <source>
        <dbReference type="Proteomes" id="UP000093796"/>
    </source>
</evidence>
<evidence type="ECO:0000313" key="1">
    <source>
        <dbReference type="EMBL" id="OAZ72449.1"/>
    </source>
</evidence>
<reference evidence="1 2" key="1">
    <citation type="submission" date="2016-05" db="EMBL/GenBank/DDBJ databases">
        <title>Genome sequencing of Acetobacter pasteurianus strain SRCM100623.</title>
        <authorList>
            <person name="Song Y.R."/>
        </authorList>
    </citation>
    <scope>NUCLEOTIDE SEQUENCE [LARGE SCALE GENOMIC DNA]</scope>
    <source>
        <strain evidence="1 2">SRCM100623</strain>
    </source>
</reference>
<proteinExistence type="predicted"/>
<dbReference type="RefSeq" id="WP_003628944.1">
    <property type="nucleotide sequence ID" value="NZ_LYUD01000099.1"/>
</dbReference>
<sequence>MKTQATAQHTTSAPVGLMAQAALNKPRRTVQGLLQAGDITQEAADAAERWCRNYVFGYFDYLEHTTPTPQGQTVRHDAVSWQMVRAKAMARITAVRDALGLCAHQRLRMMLVDDLSFRAMGEALFPNISSSSAQRKIAAQCALVLEQLAALEASFRRAEQAKKAGKRKTARAEKEVLQA</sequence>
<gene>
    <name evidence="1" type="ORF">SRCM100623_00989</name>
</gene>
<comment type="caution">
    <text evidence="1">The sequence shown here is derived from an EMBL/GenBank/DDBJ whole genome shotgun (WGS) entry which is preliminary data.</text>
</comment>
<dbReference type="Proteomes" id="UP000093796">
    <property type="component" value="Unassembled WGS sequence"/>
</dbReference>